<evidence type="ECO:0000313" key="2">
    <source>
        <dbReference type="EMBL" id="SAL86869.1"/>
    </source>
</evidence>
<proteinExistence type="predicted"/>
<keyword evidence="1" id="KW-0175">Coiled coil</keyword>
<evidence type="ECO:0000313" key="3">
    <source>
        <dbReference type="Proteomes" id="UP000055019"/>
    </source>
</evidence>
<accession>A0A158L1H9</accession>
<dbReference type="RefSeq" id="WP_143749434.1">
    <property type="nucleotide sequence ID" value="NZ_FCOM02000080.1"/>
</dbReference>
<comment type="caution">
    <text evidence="2">The sequence shown here is derived from an EMBL/GenBank/DDBJ whole genome shotgun (WGS) entry which is preliminary data.</text>
</comment>
<dbReference type="Proteomes" id="UP000055019">
    <property type="component" value="Unassembled WGS sequence"/>
</dbReference>
<dbReference type="AlphaFoldDB" id="A0A158L1H9"/>
<reference evidence="2" key="1">
    <citation type="submission" date="2016-01" db="EMBL/GenBank/DDBJ databases">
        <authorList>
            <person name="Peeters C."/>
        </authorList>
    </citation>
    <scope>NUCLEOTIDE SEQUENCE [LARGE SCALE GENOMIC DNA]</scope>
    <source>
        <strain evidence="2">LMG 29317</strain>
    </source>
</reference>
<dbReference type="EMBL" id="FCOM02000080">
    <property type="protein sequence ID" value="SAL86869.1"/>
    <property type="molecule type" value="Genomic_DNA"/>
</dbReference>
<gene>
    <name evidence="2" type="ORF">AWB74_07877</name>
</gene>
<name>A0A158L1H9_9BURK</name>
<evidence type="ECO:0000256" key="1">
    <source>
        <dbReference type="SAM" id="Coils"/>
    </source>
</evidence>
<dbReference type="OrthoDB" id="9132946at2"/>
<sequence length="87" mass="9942">MQSKIERLDRLTRQLEEASRAFKSLGGELEQITLEPGSQTSVQAAIQQVEAIIDQKAAPYRGNELVDSMVQQLKKRYRDEIIRRGRA</sequence>
<protein>
    <submittedName>
        <fullName evidence="2">Uncharacterized protein</fullName>
    </submittedName>
</protein>
<keyword evidence="3" id="KW-1185">Reference proteome</keyword>
<feature type="coiled-coil region" evidence="1">
    <location>
        <begin position="1"/>
        <end position="35"/>
    </location>
</feature>
<organism evidence="2 3">
    <name type="scientific">Caballeronia arvi</name>
    <dbReference type="NCBI Taxonomy" id="1777135"/>
    <lineage>
        <taxon>Bacteria</taxon>
        <taxon>Pseudomonadati</taxon>
        <taxon>Pseudomonadota</taxon>
        <taxon>Betaproteobacteria</taxon>
        <taxon>Burkholderiales</taxon>
        <taxon>Burkholderiaceae</taxon>
        <taxon>Caballeronia</taxon>
    </lineage>
</organism>